<comment type="caution">
    <text evidence="3">The sequence shown here is derived from an EMBL/GenBank/DDBJ whole genome shotgun (WGS) entry which is preliminary data.</text>
</comment>
<evidence type="ECO:0000313" key="4">
    <source>
        <dbReference type="Proteomes" id="UP001562425"/>
    </source>
</evidence>
<proteinExistence type="predicted"/>
<name>A0ABD1DMM0_CULPP</name>
<dbReference type="Pfam" id="PF14912">
    <property type="entry name" value="THEG"/>
    <property type="match status" value="2"/>
</dbReference>
<organism evidence="3 4">
    <name type="scientific">Culex pipiens pipiens</name>
    <name type="common">Northern house mosquito</name>
    <dbReference type="NCBI Taxonomy" id="38569"/>
    <lineage>
        <taxon>Eukaryota</taxon>
        <taxon>Metazoa</taxon>
        <taxon>Ecdysozoa</taxon>
        <taxon>Arthropoda</taxon>
        <taxon>Hexapoda</taxon>
        <taxon>Insecta</taxon>
        <taxon>Pterygota</taxon>
        <taxon>Neoptera</taxon>
        <taxon>Endopterygota</taxon>
        <taxon>Diptera</taxon>
        <taxon>Nematocera</taxon>
        <taxon>Culicoidea</taxon>
        <taxon>Culicidae</taxon>
        <taxon>Culicinae</taxon>
        <taxon>Culicini</taxon>
        <taxon>Culex</taxon>
        <taxon>Culex</taxon>
    </lineage>
</organism>
<dbReference type="AlphaFoldDB" id="A0ABD1DMM0"/>
<keyword evidence="4" id="KW-1185">Reference proteome</keyword>
<gene>
    <name evidence="3" type="ORF">pipiens_002042</name>
</gene>
<dbReference type="SMART" id="SM00705">
    <property type="entry name" value="THEG"/>
    <property type="match status" value="5"/>
</dbReference>
<dbReference type="EMBL" id="JBEHCU010005178">
    <property type="protein sequence ID" value="KAL1400639.1"/>
    <property type="molecule type" value="Genomic_DNA"/>
</dbReference>
<accession>A0ABD1DMM0</accession>
<feature type="region of interest" description="Disordered" evidence="2">
    <location>
        <begin position="1"/>
        <end position="24"/>
    </location>
</feature>
<evidence type="ECO:0008006" key="5">
    <source>
        <dbReference type="Google" id="ProtNLM"/>
    </source>
</evidence>
<evidence type="ECO:0000313" key="3">
    <source>
        <dbReference type="EMBL" id="KAL1400639.1"/>
    </source>
</evidence>
<protein>
    <recommendedName>
        <fullName evidence="5">Testicular haploid expressed protein</fullName>
    </recommendedName>
</protein>
<reference evidence="3 4" key="1">
    <citation type="submission" date="2024-05" db="EMBL/GenBank/DDBJ databases">
        <title>Culex pipiens pipiens assembly and annotation.</title>
        <authorList>
            <person name="Alout H."/>
            <person name="Durand T."/>
        </authorList>
    </citation>
    <scope>NUCLEOTIDE SEQUENCE [LARGE SCALE GENOMIC DNA]</scope>
    <source>
        <strain evidence="3">HA-2024</strain>
        <tissue evidence="3">Whole body</tissue>
    </source>
</reference>
<dbReference type="PANTHER" id="PTHR15901:SF16">
    <property type="entry name" value="TESTICULAR HAPLOID EXPRESSED GENE PROTEIN"/>
    <property type="match status" value="1"/>
</dbReference>
<evidence type="ECO:0000256" key="2">
    <source>
        <dbReference type="SAM" id="MobiDB-lite"/>
    </source>
</evidence>
<keyword evidence="1" id="KW-0677">Repeat</keyword>
<dbReference type="PANTHER" id="PTHR15901">
    <property type="entry name" value="TESTICULAR HAPLOID EXPRESSED GENE PROTEIN"/>
    <property type="match status" value="1"/>
</dbReference>
<dbReference type="Proteomes" id="UP001562425">
    <property type="component" value="Unassembled WGS sequence"/>
</dbReference>
<dbReference type="InterPro" id="IPR042401">
    <property type="entry name" value="SPMAP2-like"/>
</dbReference>
<dbReference type="InterPro" id="IPR006623">
    <property type="entry name" value="THEG"/>
</dbReference>
<sequence>MGCWGRKKKKPTPATKKCKPKRKGWTQADWQKHGRYLEELSIPKKDFQEEYLRQAPKECKLPLSALRPKMTRLARPKTIFDPKITAHRCHLGPERCHCHAADPIRQVSREAQQYKATKRIKMLSQPKFDYREVVRCFPKQGIACVGDQVLPKGLGRLKSLARPKYQYLCFPQQDPFAVKPEALMAVASPRTNMLSKPKPDFSNMFKRK</sequence>
<evidence type="ECO:0000256" key="1">
    <source>
        <dbReference type="ARBA" id="ARBA00022737"/>
    </source>
</evidence>